<dbReference type="Gene3D" id="1.10.260.40">
    <property type="entry name" value="lambda repressor-like DNA-binding domains"/>
    <property type="match status" value="1"/>
</dbReference>
<evidence type="ECO:0000313" key="2">
    <source>
        <dbReference type="EMBL" id="GIF59557.1"/>
    </source>
</evidence>
<dbReference type="PROSITE" id="PS50943">
    <property type="entry name" value="HTH_CROC1"/>
    <property type="match status" value="1"/>
</dbReference>
<dbReference type="InterPro" id="IPR041413">
    <property type="entry name" value="MLTR_LBD"/>
</dbReference>
<dbReference type="Pfam" id="PF17765">
    <property type="entry name" value="MLTR_LBD"/>
    <property type="match status" value="1"/>
</dbReference>
<dbReference type="Gene3D" id="3.30.450.180">
    <property type="match status" value="1"/>
</dbReference>
<dbReference type="SUPFAM" id="SSF47413">
    <property type="entry name" value="lambda repressor-like DNA-binding domains"/>
    <property type="match status" value="1"/>
</dbReference>
<proteinExistence type="predicted"/>
<dbReference type="Pfam" id="PF13560">
    <property type="entry name" value="HTH_31"/>
    <property type="match status" value="1"/>
</dbReference>
<reference evidence="2 3" key="1">
    <citation type="submission" date="2021-01" db="EMBL/GenBank/DDBJ databases">
        <title>Whole genome shotgun sequence of Asanoa iriomotensis NBRC 100142.</title>
        <authorList>
            <person name="Komaki H."/>
            <person name="Tamura T."/>
        </authorList>
    </citation>
    <scope>NUCLEOTIDE SEQUENCE [LARGE SCALE GENOMIC DNA]</scope>
    <source>
        <strain evidence="2 3">NBRC 100142</strain>
    </source>
</reference>
<dbReference type="Proteomes" id="UP000624325">
    <property type="component" value="Unassembled WGS sequence"/>
</dbReference>
<dbReference type="CDD" id="cd00093">
    <property type="entry name" value="HTH_XRE"/>
    <property type="match status" value="1"/>
</dbReference>
<keyword evidence="3" id="KW-1185">Reference proteome</keyword>
<dbReference type="InterPro" id="IPR010982">
    <property type="entry name" value="Lambda_DNA-bd_dom_sf"/>
</dbReference>
<sequence length="284" mass="31779">MVTTRTELGAFLRARRAELTPGMLGLPDDGTPRRVPGLRRDEVARLATMSVDYYTRIEQGRLPASVTVLESLARALRLDEGQRSYLYELAGKPPPPRRQQAQERVRPPVRRLLDQLGHCPALVLGRHNDILAWNAAAAALYLDFAELPPQERNYIRLVFHSPAMRDLHVDWEEAARVGAATLRMATAGDPDDPRLRELVDELSASSPEFRRWWSGRIVSTASHGTKRYRHPVVGPLTLDCDTWTSPDDPDQRLVVLTAEPGSPSDEALRILTSWTAGTPSEVTR</sequence>
<dbReference type="InterPro" id="IPR001387">
    <property type="entry name" value="Cro/C1-type_HTH"/>
</dbReference>
<organism evidence="2 3">
    <name type="scientific">Asanoa iriomotensis</name>
    <dbReference type="NCBI Taxonomy" id="234613"/>
    <lineage>
        <taxon>Bacteria</taxon>
        <taxon>Bacillati</taxon>
        <taxon>Actinomycetota</taxon>
        <taxon>Actinomycetes</taxon>
        <taxon>Micromonosporales</taxon>
        <taxon>Micromonosporaceae</taxon>
        <taxon>Asanoa</taxon>
    </lineage>
</organism>
<evidence type="ECO:0000313" key="3">
    <source>
        <dbReference type="Proteomes" id="UP000624325"/>
    </source>
</evidence>
<feature type="domain" description="HTH cro/C1-type" evidence="1">
    <location>
        <begin position="37"/>
        <end position="83"/>
    </location>
</feature>
<dbReference type="SMART" id="SM00530">
    <property type="entry name" value="HTH_XRE"/>
    <property type="match status" value="1"/>
</dbReference>
<dbReference type="PANTHER" id="PTHR35010:SF2">
    <property type="entry name" value="BLL4672 PROTEIN"/>
    <property type="match status" value="1"/>
</dbReference>
<dbReference type="EMBL" id="BONC01000049">
    <property type="protein sequence ID" value="GIF59557.1"/>
    <property type="molecule type" value="Genomic_DNA"/>
</dbReference>
<protein>
    <submittedName>
        <fullName evidence="2">Transcriptional regulator</fullName>
    </submittedName>
</protein>
<dbReference type="PANTHER" id="PTHR35010">
    <property type="entry name" value="BLL4672 PROTEIN-RELATED"/>
    <property type="match status" value="1"/>
</dbReference>
<name>A0ABQ4C9U7_9ACTN</name>
<evidence type="ECO:0000259" key="1">
    <source>
        <dbReference type="PROSITE" id="PS50943"/>
    </source>
</evidence>
<dbReference type="RefSeq" id="WP_203706384.1">
    <property type="nucleotide sequence ID" value="NZ_BAAALU010000004.1"/>
</dbReference>
<comment type="caution">
    <text evidence="2">The sequence shown here is derived from an EMBL/GenBank/DDBJ whole genome shotgun (WGS) entry which is preliminary data.</text>
</comment>
<gene>
    <name evidence="2" type="ORF">Air01nite_56520</name>
</gene>
<accession>A0ABQ4C9U7</accession>